<keyword evidence="2" id="KW-1185">Reference proteome</keyword>
<name>A0A2T0GSA1_ACTMO</name>
<dbReference type="Proteomes" id="UP000239352">
    <property type="component" value="Unassembled WGS sequence"/>
</dbReference>
<reference evidence="1 2" key="1">
    <citation type="submission" date="2018-03" db="EMBL/GenBank/DDBJ databases">
        <title>Actinopolyspora mortivallis from Sahara, screening for active biomolecules.</title>
        <authorList>
            <person name="Selama O."/>
            <person name="Wellington E.M.H."/>
            <person name="Hacene H."/>
        </authorList>
    </citation>
    <scope>NUCLEOTIDE SEQUENCE [LARGE SCALE GENOMIC DNA]</scope>
    <source>
        <strain evidence="1 2">M5A</strain>
    </source>
</reference>
<organism evidence="1 2">
    <name type="scientific">Actinopolyspora mortivallis</name>
    <dbReference type="NCBI Taxonomy" id="33906"/>
    <lineage>
        <taxon>Bacteria</taxon>
        <taxon>Bacillati</taxon>
        <taxon>Actinomycetota</taxon>
        <taxon>Actinomycetes</taxon>
        <taxon>Actinopolysporales</taxon>
        <taxon>Actinopolysporaceae</taxon>
        <taxon>Actinopolyspora</taxon>
    </lineage>
</organism>
<accession>A0A2T0GSA1</accession>
<evidence type="ECO:0000313" key="2">
    <source>
        <dbReference type="Proteomes" id="UP000239352"/>
    </source>
</evidence>
<dbReference type="EMBL" id="PVSR01000046">
    <property type="protein sequence ID" value="PRW61998.1"/>
    <property type="molecule type" value="Genomic_DNA"/>
</dbReference>
<dbReference type="AlphaFoldDB" id="A0A2T0GSA1"/>
<dbReference type="Pfam" id="PF20199">
    <property type="entry name" value="RepSA"/>
    <property type="match status" value="1"/>
</dbReference>
<gene>
    <name evidence="1" type="ORF">CEP50_17815</name>
</gene>
<protein>
    <submittedName>
        <fullName evidence="1">Replication initiation protein</fullName>
    </submittedName>
</protein>
<evidence type="ECO:0000313" key="1">
    <source>
        <dbReference type="EMBL" id="PRW61998.1"/>
    </source>
</evidence>
<sequence>MPWGFRPFCVPDRKGETMVLPVSLDVDRLTRRMQRADFETWKAKVRSVAGCTRPVHLSGRWAIHDTATGNTLRSRSGEIMTPCGNRREAVCPACSDRYAADAFHLMRAGLSGGSKGVPEAVAEAPRVFATLTAPSFGPVHNRRVSRNGKTMPCACGSIHHEHDPARGQPLDPDTYDYTGHVLWNAHAGVLWTRFRTYLLRHLAGLAGLRVREIGHHLRLSYAKVAEYQKRGVIHFHAVIRLDGPQGPAEPPPAWASTDLLSEAVRTAARAVSVTAPDLDGHRRLLRWGEQLDIRPITAANASQLETEHGEITEDRLASYVAKYATKGTSTNEAVDRPIRSRGHIDLLDISPHHRRIIHTAWDLGAPVACPDCSTTGHCRTCGGSGWVSRTLRAQHRGELTAEQVDPVDALKLRRWAHMLAFRGHFLSKSQHYSTTFTRIRGDRRQYRHHQVLDELGVTEDEITVINHWALTHVGHDSPEETELAEALAHQIRRDRQQRYEHEKRRN</sequence>
<dbReference type="InterPro" id="IPR046828">
    <property type="entry name" value="RepSA"/>
</dbReference>
<comment type="caution">
    <text evidence="1">The sequence shown here is derived from an EMBL/GenBank/DDBJ whole genome shotgun (WGS) entry which is preliminary data.</text>
</comment>
<proteinExistence type="predicted"/>
<dbReference type="InParanoid" id="A0A2T0GSA1"/>